<protein>
    <recommendedName>
        <fullName evidence="1">Serine aminopeptidase S33 domain-containing protein</fullName>
    </recommendedName>
</protein>
<dbReference type="AlphaFoldDB" id="A0A1W1XX59"/>
<dbReference type="SUPFAM" id="SSF53474">
    <property type="entry name" value="alpha/beta-Hydrolases"/>
    <property type="match status" value="1"/>
</dbReference>
<dbReference type="PANTHER" id="PTHR43358:SF4">
    <property type="entry name" value="ALPHA_BETA HYDROLASE FOLD-1 DOMAIN-CONTAINING PROTEIN"/>
    <property type="match status" value="1"/>
</dbReference>
<dbReference type="PANTHER" id="PTHR43358">
    <property type="entry name" value="ALPHA/BETA-HYDROLASE"/>
    <property type="match status" value="1"/>
</dbReference>
<dbReference type="Proteomes" id="UP000192468">
    <property type="component" value="Unassembled WGS sequence"/>
</dbReference>
<dbReference type="STRING" id="1121291.SAMN02745134_03551"/>
<dbReference type="Gene3D" id="3.40.50.1820">
    <property type="entry name" value="alpha/beta hydrolase"/>
    <property type="match status" value="1"/>
</dbReference>
<proteinExistence type="predicted"/>
<dbReference type="EMBL" id="FWXH01000026">
    <property type="protein sequence ID" value="SMC28516.1"/>
    <property type="molecule type" value="Genomic_DNA"/>
</dbReference>
<name>A0A1W1XX59_9CLOT</name>
<keyword evidence="3" id="KW-1185">Reference proteome</keyword>
<dbReference type="InterPro" id="IPR022742">
    <property type="entry name" value="Hydrolase_4"/>
</dbReference>
<accession>A0A1W1XX59</accession>
<dbReference type="InterPro" id="IPR029058">
    <property type="entry name" value="AB_hydrolase_fold"/>
</dbReference>
<feature type="domain" description="Serine aminopeptidase S33" evidence="1">
    <location>
        <begin position="100"/>
        <end position="193"/>
    </location>
</feature>
<evidence type="ECO:0000313" key="2">
    <source>
        <dbReference type="EMBL" id="SMC28516.1"/>
    </source>
</evidence>
<gene>
    <name evidence="2" type="ORF">SAMN02745134_03551</name>
</gene>
<evidence type="ECO:0000259" key="1">
    <source>
        <dbReference type="Pfam" id="PF12146"/>
    </source>
</evidence>
<sequence>MIICIIIIIVIIASITYGGNYFYNLAINPAISKDKVFGSDEDKEDDKVKLEETSGEDTKEDKEWIIKHSGYKDLYVTSVDNLKLHAYEIKNSIQCHKWTIVVHGYCSEGNTMGSRAKVFYELGHNVIIPDLRGHGQSEGHYIGMGWHDRQDILTWINYIIKQDKNSEIILYGISMGASTVMMTCGEELPSNVKVAVEDCGYTSAWDEFSYQLRLLFKMPKFPIMNFASIVTKIRAGYDFKQASALKQVAKSKIPILFIHGSNDDFVPYSMRDKLYAAANCEKQRLTIEGAAHCKSYIVDSKLYWSTIINFIDKYVLLEEVSKDSDVL</sequence>
<dbReference type="InterPro" id="IPR052920">
    <property type="entry name" value="DNA-binding_regulatory"/>
</dbReference>
<evidence type="ECO:0000313" key="3">
    <source>
        <dbReference type="Proteomes" id="UP000192468"/>
    </source>
</evidence>
<dbReference type="Pfam" id="PF12146">
    <property type="entry name" value="Hydrolase_4"/>
    <property type="match status" value="1"/>
</dbReference>
<reference evidence="2 3" key="1">
    <citation type="submission" date="2017-04" db="EMBL/GenBank/DDBJ databases">
        <authorList>
            <person name="Afonso C.L."/>
            <person name="Miller P.J."/>
            <person name="Scott M.A."/>
            <person name="Spackman E."/>
            <person name="Goraichik I."/>
            <person name="Dimitrov K.M."/>
            <person name="Suarez D.L."/>
            <person name="Swayne D.E."/>
        </authorList>
    </citation>
    <scope>NUCLEOTIDE SEQUENCE [LARGE SCALE GENOMIC DNA]</scope>
    <source>
        <strain evidence="2 3">DSM 12555</strain>
    </source>
</reference>
<organism evidence="2 3">
    <name type="scientific">Clostridium acidisoli DSM 12555</name>
    <dbReference type="NCBI Taxonomy" id="1121291"/>
    <lineage>
        <taxon>Bacteria</taxon>
        <taxon>Bacillati</taxon>
        <taxon>Bacillota</taxon>
        <taxon>Clostridia</taxon>
        <taxon>Eubacteriales</taxon>
        <taxon>Clostridiaceae</taxon>
        <taxon>Clostridium</taxon>
    </lineage>
</organism>